<comment type="similarity">
    <text evidence="1">Belongs to the ClpS family.</text>
</comment>
<dbReference type="SUPFAM" id="SSF54736">
    <property type="entry name" value="ClpS-like"/>
    <property type="match status" value="1"/>
</dbReference>
<dbReference type="FunFam" id="3.30.1390.10:FF:000002">
    <property type="entry name" value="ATP-dependent Clp protease adapter protein ClpS"/>
    <property type="match status" value="1"/>
</dbReference>
<dbReference type="Pfam" id="PF02617">
    <property type="entry name" value="ClpS"/>
    <property type="match status" value="1"/>
</dbReference>
<dbReference type="GO" id="GO:0006508">
    <property type="term" value="P:proteolysis"/>
    <property type="evidence" value="ECO:0007669"/>
    <property type="project" value="UniProtKB-UniRule"/>
</dbReference>
<proteinExistence type="inferred from homology"/>
<dbReference type="EMBL" id="JAFLCK010000020">
    <property type="protein sequence ID" value="MBN8661403.1"/>
    <property type="molecule type" value="Genomic_DNA"/>
</dbReference>
<evidence type="ECO:0000256" key="1">
    <source>
        <dbReference type="HAMAP-Rule" id="MF_00302"/>
    </source>
</evidence>
<feature type="domain" description="Adaptor protein ClpS core" evidence="2">
    <location>
        <begin position="2"/>
        <end position="81"/>
    </location>
</feature>
<organism evidence="3 4">
    <name type="scientific">Candidatus Obscuribacter phosphatis</name>
    <dbReference type="NCBI Taxonomy" id="1906157"/>
    <lineage>
        <taxon>Bacteria</taxon>
        <taxon>Bacillati</taxon>
        <taxon>Candidatus Melainabacteria</taxon>
        <taxon>Candidatus Obscuribacterales</taxon>
        <taxon>Candidatus Obscuribacteraceae</taxon>
        <taxon>Candidatus Obscuribacter</taxon>
    </lineage>
</organism>
<dbReference type="PANTHER" id="PTHR33473">
    <property type="entry name" value="ATP-DEPENDENT CLP PROTEASE ADAPTER PROTEIN CLPS1, CHLOROPLASTIC"/>
    <property type="match status" value="1"/>
</dbReference>
<dbReference type="Gene3D" id="3.30.1390.10">
    <property type="match status" value="1"/>
</dbReference>
<evidence type="ECO:0000313" key="4">
    <source>
        <dbReference type="Proteomes" id="UP000664277"/>
    </source>
</evidence>
<comment type="function">
    <text evidence="1">Involved in the modulation of the specificity of the ClpAP-mediated ATP-dependent protein degradation.</text>
</comment>
<dbReference type="InterPro" id="IPR003769">
    <property type="entry name" value="ClpS_core"/>
</dbReference>
<accession>A0A8J7PGZ3</accession>
<dbReference type="GO" id="GO:0008233">
    <property type="term" value="F:peptidase activity"/>
    <property type="evidence" value="ECO:0007669"/>
    <property type="project" value="UniProtKB-KW"/>
</dbReference>
<dbReference type="InterPro" id="IPR022935">
    <property type="entry name" value="ClpS"/>
</dbReference>
<sequence length="85" mass="9852">MKKPPMYKVLLHNDDYTTMEFVVYVLRAVFFKPPAEADQIMMNVHRQGVGIAGIYPFEVAEAKVEKVTRLARARQFPLRLTLEPE</sequence>
<keyword evidence="3" id="KW-0645">Protease</keyword>
<dbReference type="GO" id="GO:0030163">
    <property type="term" value="P:protein catabolic process"/>
    <property type="evidence" value="ECO:0007669"/>
    <property type="project" value="InterPro"/>
</dbReference>
<protein>
    <recommendedName>
        <fullName evidence="1">ATP-dependent Clp protease adapter protein ClpS</fullName>
    </recommendedName>
</protein>
<keyword evidence="3" id="KW-0378">Hydrolase</keyword>
<dbReference type="AlphaFoldDB" id="A0A8J7PGZ3"/>
<reference evidence="3" key="1">
    <citation type="submission" date="2021-02" db="EMBL/GenBank/DDBJ databases">
        <title>Genome-Resolved Metagenomics of a Microbial Community Performing Photosynthetic Biological Nutrient Removal.</title>
        <authorList>
            <person name="Mcdaniel E.A."/>
        </authorList>
    </citation>
    <scope>NUCLEOTIDE SEQUENCE</scope>
    <source>
        <strain evidence="3">UWPOB_OBS1</strain>
    </source>
</reference>
<comment type="caution">
    <text evidence="3">The sequence shown here is derived from an EMBL/GenBank/DDBJ whole genome shotgun (WGS) entry which is preliminary data.</text>
</comment>
<evidence type="ECO:0000259" key="2">
    <source>
        <dbReference type="Pfam" id="PF02617"/>
    </source>
</evidence>
<comment type="subunit">
    <text evidence="1">Binds to the N-terminal domain of the chaperone ClpA.</text>
</comment>
<gene>
    <name evidence="1" type="primary">clpS</name>
    <name evidence="3" type="ORF">J0M35_13640</name>
</gene>
<dbReference type="PANTHER" id="PTHR33473:SF19">
    <property type="entry name" value="ATP-DEPENDENT CLP PROTEASE ADAPTER PROTEIN CLPS"/>
    <property type="match status" value="1"/>
</dbReference>
<evidence type="ECO:0000313" key="3">
    <source>
        <dbReference type="EMBL" id="MBN8661403.1"/>
    </source>
</evidence>
<dbReference type="InterPro" id="IPR014719">
    <property type="entry name" value="Ribosomal_bL12_C/ClpS-like"/>
</dbReference>
<name>A0A8J7PGZ3_9BACT</name>
<dbReference type="Proteomes" id="UP000664277">
    <property type="component" value="Unassembled WGS sequence"/>
</dbReference>
<dbReference type="HAMAP" id="MF_00302">
    <property type="entry name" value="ClpS"/>
    <property type="match status" value="1"/>
</dbReference>